<reference evidence="2 4" key="1">
    <citation type="journal article" date="2016" name="PLoS ONE">
        <title>Sequence Assembly of Yarrowia lipolytica Strain W29/CLIB89 Shows Transposable Element Diversity.</title>
        <authorList>
            <person name="Magnan C."/>
            <person name="Yu J."/>
            <person name="Chang I."/>
            <person name="Jahn E."/>
            <person name="Kanomata Y."/>
            <person name="Wu J."/>
            <person name="Zeller M."/>
            <person name="Oakes M."/>
            <person name="Baldi P."/>
            <person name="Sandmeyer S."/>
        </authorList>
    </citation>
    <scope>NUCLEOTIDE SEQUENCE [LARGE SCALE GENOMIC DNA]</scope>
    <source>
        <strain evidence="2">CLIB89</strain>
        <strain evidence="4">CLIB89(W29)</strain>
    </source>
</reference>
<dbReference type="OrthoDB" id="1708823at2759"/>
<dbReference type="PANTHER" id="PTHR10953">
    <property type="entry name" value="UBIQUITIN-ACTIVATING ENZYME E1"/>
    <property type="match status" value="1"/>
</dbReference>
<dbReference type="VEuPathDB" id="FungiDB:YALI1_E33220g"/>
<dbReference type="InterPro" id="IPR035985">
    <property type="entry name" value="Ubiquitin-activating_enz"/>
</dbReference>
<dbReference type="GO" id="GO:0005829">
    <property type="term" value="C:cytosol"/>
    <property type="evidence" value="ECO:0007669"/>
    <property type="project" value="EnsemblFungi"/>
</dbReference>
<dbReference type="GeneID" id="2912233"/>
<dbReference type="GO" id="GO:0019948">
    <property type="term" value="F:SUMO activating enzyme activity"/>
    <property type="evidence" value="ECO:0007669"/>
    <property type="project" value="EnsemblFungi"/>
</dbReference>
<dbReference type="GO" id="GO:0031510">
    <property type="term" value="C:SUMO activating enzyme complex"/>
    <property type="evidence" value="ECO:0007669"/>
    <property type="project" value="EnsemblFungi"/>
</dbReference>
<name>A0A1H6PPE7_YARLL</name>
<dbReference type="InterPro" id="IPR045886">
    <property type="entry name" value="ThiF/MoeB/HesA"/>
</dbReference>
<reference evidence="3 5" key="2">
    <citation type="submission" date="2018-07" db="EMBL/GenBank/DDBJ databases">
        <title>Draft Genome Assemblies for Five Robust Yarrowia lipolytica Strains Exhibiting High Lipid Production and Pentose Sugar Utilization and Sugar Alcohol Secretion from Undetoxified Lignocellulosic Biomass Hydrolysates.</title>
        <authorList>
            <consortium name="DOE Joint Genome Institute"/>
            <person name="Walker C."/>
            <person name="Ryu S."/>
            <person name="Na H."/>
            <person name="Zane M."/>
            <person name="LaButti K."/>
            <person name="Lipzen A."/>
            <person name="Haridas S."/>
            <person name="Barry K."/>
            <person name="Grigoriev I.V."/>
            <person name="Quarterman J."/>
            <person name="Slininger P."/>
            <person name="Dien B."/>
            <person name="Trinh C.T."/>
        </authorList>
    </citation>
    <scope>NUCLEOTIDE SEQUENCE [LARGE SCALE GENOMIC DNA]</scope>
    <source>
        <strain evidence="3 5">YB392</strain>
    </source>
</reference>
<evidence type="ECO:0000313" key="4">
    <source>
        <dbReference type="Proteomes" id="UP000182444"/>
    </source>
</evidence>
<dbReference type="KEGG" id="yli:2912233"/>
<dbReference type="RefSeq" id="XP_504494.1">
    <property type="nucleotide sequence ID" value="XM_504494.1"/>
</dbReference>
<sequence>MTETSVGKTENTISADEVALYDRQIRLWGMESQARMRNSKILLINIGAVANEIVKDLVLAGIGSLTIVDAHVTSDADFGAQFFVQEGDENKNRGESALPRISQLNRHVTVETVDKVILDLDKEFVGKFDLVVITQATLKEIVHITTLCEETDTTNICVGISGLFSYAFIDFREYTYKIETPNKPSTMSIPEQATLVGTVELETGNYSASLKQSFKPFKQVLEAVQTPKPFAHMRPKHKSRIPGYVPLLFTGWEYEQTNPGKSWGDLSAKEFHELGVEQCSKLQLPLGIISEELAQQVLTSKDAEIATTASIMGGGIAQEVLNYLARSQIPIDNFYVFDGINGESPIYRL</sequence>
<dbReference type="InterPro" id="IPR000594">
    <property type="entry name" value="ThiF_NAD_FAD-bd"/>
</dbReference>
<evidence type="ECO:0000259" key="1">
    <source>
        <dbReference type="Pfam" id="PF00899"/>
    </source>
</evidence>
<dbReference type="VEuPathDB" id="FungiDB:YALI0_E28182g"/>
<dbReference type="Gene3D" id="3.40.50.720">
    <property type="entry name" value="NAD(P)-binding Rossmann-like Domain"/>
    <property type="match status" value="1"/>
</dbReference>
<dbReference type="EMBL" id="KZ858961">
    <property type="protein sequence ID" value="RDW27537.1"/>
    <property type="molecule type" value="Genomic_DNA"/>
</dbReference>
<evidence type="ECO:0000313" key="3">
    <source>
        <dbReference type="EMBL" id="RDW27537.1"/>
    </source>
</evidence>
<dbReference type="AlphaFoldDB" id="A0A1H6PPE7"/>
<proteinExistence type="predicted"/>
<dbReference type="eggNOG" id="KOG2014">
    <property type="taxonomic scope" value="Eukaryota"/>
</dbReference>
<organism evidence="2 4">
    <name type="scientific">Yarrowia lipolytica</name>
    <name type="common">Candida lipolytica</name>
    <dbReference type="NCBI Taxonomy" id="4952"/>
    <lineage>
        <taxon>Eukaryota</taxon>
        <taxon>Fungi</taxon>
        <taxon>Dikarya</taxon>
        <taxon>Ascomycota</taxon>
        <taxon>Saccharomycotina</taxon>
        <taxon>Dipodascomycetes</taxon>
        <taxon>Dipodascales</taxon>
        <taxon>Dipodascales incertae sedis</taxon>
        <taxon>Yarrowia</taxon>
    </lineage>
</organism>
<protein>
    <recommendedName>
        <fullName evidence="1">THIF-type NAD/FAD binding fold domain-containing protein</fullName>
    </recommendedName>
</protein>
<evidence type="ECO:0000313" key="5">
    <source>
        <dbReference type="Proteomes" id="UP000256601"/>
    </source>
</evidence>
<feature type="domain" description="THIF-type NAD/FAD binding fold" evidence="1">
    <location>
        <begin position="21"/>
        <end position="343"/>
    </location>
</feature>
<dbReference type="Proteomes" id="UP000256601">
    <property type="component" value="Unassembled WGS sequence"/>
</dbReference>
<accession>A0A1H6PPE7</accession>
<dbReference type="SUPFAM" id="SSF69572">
    <property type="entry name" value="Activating enzymes of the ubiquitin-like proteins"/>
    <property type="match status" value="1"/>
</dbReference>
<dbReference type="Pfam" id="PF00899">
    <property type="entry name" value="ThiF"/>
    <property type="match status" value="1"/>
</dbReference>
<evidence type="ECO:0000313" key="2">
    <source>
        <dbReference type="EMBL" id="AOW06069.1"/>
    </source>
</evidence>
<dbReference type="OMA" id="EFFGQFD"/>
<dbReference type="PANTHER" id="PTHR10953:SF162">
    <property type="entry name" value="SUMO-ACTIVATING ENZYME SUBUNIT 1"/>
    <property type="match status" value="1"/>
</dbReference>
<dbReference type="Proteomes" id="UP000182444">
    <property type="component" value="Chromosome 1E"/>
</dbReference>
<gene>
    <name evidence="3" type="ORF">B0I71DRAFT_128947</name>
    <name evidence="2" type="ORF">YALI1_E33220g</name>
</gene>
<dbReference type="GO" id="GO:0016925">
    <property type="term" value="P:protein sumoylation"/>
    <property type="evidence" value="ECO:0007669"/>
    <property type="project" value="EnsemblFungi"/>
</dbReference>
<dbReference type="EMBL" id="CP017557">
    <property type="protein sequence ID" value="AOW06069.1"/>
    <property type="molecule type" value="Genomic_DNA"/>
</dbReference>